<dbReference type="Pfam" id="PF13028">
    <property type="entry name" value="DUF3889"/>
    <property type="match status" value="1"/>
</dbReference>
<sequence>MKHMNLLKAIAFFGLLLMIFPINTIHAQQPEYAKWGKIAVEETSKQFPDLNLVDYEYEGSVFISDERVQYNFEFTLETEGGEERTIHTYVLVNPDTEQLIDVYFDEIQDLN</sequence>
<proteinExistence type="predicted"/>
<dbReference type="Gene3D" id="3.10.450.390">
    <property type="entry name" value="Protein of unknown function DUF3889"/>
    <property type="match status" value="1"/>
</dbReference>
<reference evidence="2" key="1">
    <citation type="journal article" date="2019" name="Int. J. Syst. Evol. Microbiol.">
        <title>The Global Catalogue of Microorganisms (GCM) 10K type strain sequencing project: providing services to taxonomists for standard genome sequencing and annotation.</title>
        <authorList>
            <consortium name="The Broad Institute Genomics Platform"/>
            <consortium name="The Broad Institute Genome Sequencing Center for Infectious Disease"/>
            <person name="Wu L."/>
            <person name="Ma J."/>
        </authorList>
    </citation>
    <scope>NUCLEOTIDE SEQUENCE [LARGE SCALE GENOMIC DNA]</scope>
    <source>
        <strain evidence="2">CCUG 56754</strain>
    </source>
</reference>
<gene>
    <name evidence="1" type="ORF">ACFQ3N_18895</name>
</gene>
<protein>
    <submittedName>
        <fullName evidence="1">DUF3889 domain-containing protein</fullName>
    </submittedName>
</protein>
<name>A0ABW3LS14_9BACI</name>
<accession>A0ABW3LS14</accession>
<dbReference type="EMBL" id="JBHTKJ010000073">
    <property type="protein sequence ID" value="MFD1040447.1"/>
    <property type="molecule type" value="Genomic_DNA"/>
</dbReference>
<organism evidence="1 2">
    <name type="scientific">Virgibacillus byunsanensis</name>
    <dbReference type="NCBI Taxonomy" id="570945"/>
    <lineage>
        <taxon>Bacteria</taxon>
        <taxon>Bacillati</taxon>
        <taxon>Bacillota</taxon>
        <taxon>Bacilli</taxon>
        <taxon>Bacillales</taxon>
        <taxon>Bacillaceae</taxon>
        <taxon>Virgibacillus</taxon>
    </lineage>
</organism>
<evidence type="ECO:0000313" key="1">
    <source>
        <dbReference type="EMBL" id="MFD1040447.1"/>
    </source>
</evidence>
<dbReference type="Proteomes" id="UP001597040">
    <property type="component" value="Unassembled WGS sequence"/>
</dbReference>
<keyword evidence="2" id="KW-1185">Reference proteome</keyword>
<dbReference type="InterPro" id="IPR024987">
    <property type="entry name" value="DUF3889"/>
</dbReference>
<comment type="caution">
    <text evidence="1">The sequence shown here is derived from an EMBL/GenBank/DDBJ whole genome shotgun (WGS) entry which is preliminary data.</text>
</comment>
<dbReference type="RefSeq" id="WP_390364543.1">
    <property type="nucleotide sequence ID" value="NZ_JBHTKJ010000073.1"/>
</dbReference>
<evidence type="ECO:0000313" key="2">
    <source>
        <dbReference type="Proteomes" id="UP001597040"/>
    </source>
</evidence>